<proteinExistence type="predicted"/>
<evidence type="ECO:0000313" key="2">
    <source>
        <dbReference type="EMBL" id="DAD38981.1"/>
    </source>
</evidence>
<keyword evidence="3" id="KW-1185">Reference proteome</keyword>
<keyword evidence="1" id="KW-0175">Coiled coil</keyword>
<reference evidence="2 3" key="1">
    <citation type="journal article" date="2020" name="Mol. Biol. Evol.">
        <title>Distinct Expression and Methylation Patterns for Genes with Different Fates following a Single Whole-Genome Duplication in Flowering Plants.</title>
        <authorList>
            <person name="Shi T."/>
            <person name="Rahmani R.S."/>
            <person name="Gugger P.F."/>
            <person name="Wang M."/>
            <person name="Li H."/>
            <person name="Zhang Y."/>
            <person name="Li Z."/>
            <person name="Wang Q."/>
            <person name="Van de Peer Y."/>
            <person name="Marchal K."/>
            <person name="Chen J."/>
        </authorList>
    </citation>
    <scope>NUCLEOTIDE SEQUENCE [LARGE SCALE GENOMIC DNA]</scope>
    <source>
        <tissue evidence="2">Leaf</tissue>
    </source>
</reference>
<accession>A0A822Z5P0</accession>
<organism evidence="2 3">
    <name type="scientific">Nelumbo nucifera</name>
    <name type="common">Sacred lotus</name>
    <dbReference type="NCBI Taxonomy" id="4432"/>
    <lineage>
        <taxon>Eukaryota</taxon>
        <taxon>Viridiplantae</taxon>
        <taxon>Streptophyta</taxon>
        <taxon>Embryophyta</taxon>
        <taxon>Tracheophyta</taxon>
        <taxon>Spermatophyta</taxon>
        <taxon>Magnoliopsida</taxon>
        <taxon>Proteales</taxon>
        <taxon>Nelumbonaceae</taxon>
        <taxon>Nelumbo</taxon>
    </lineage>
</organism>
<protein>
    <submittedName>
        <fullName evidence="2">Uncharacterized protein</fullName>
    </submittedName>
</protein>
<dbReference type="Proteomes" id="UP000607653">
    <property type="component" value="Unassembled WGS sequence"/>
</dbReference>
<dbReference type="EMBL" id="DUZY01000005">
    <property type="protein sequence ID" value="DAD38981.1"/>
    <property type="molecule type" value="Genomic_DNA"/>
</dbReference>
<comment type="caution">
    <text evidence="2">The sequence shown here is derived from an EMBL/GenBank/DDBJ whole genome shotgun (WGS) entry which is preliminary data.</text>
</comment>
<evidence type="ECO:0000313" key="3">
    <source>
        <dbReference type="Proteomes" id="UP000607653"/>
    </source>
</evidence>
<feature type="coiled-coil region" evidence="1">
    <location>
        <begin position="60"/>
        <end position="94"/>
    </location>
</feature>
<dbReference type="AlphaFoldDB" id="A0A822Z5P0"/>
<sequence length="122" mass="14362">MHVIGHDLIIMMYLNNTNDYRAAFFNDILEELKSESKSEDILEFEPDLRSCVMFTLDFSLSNAEEQVSHYKRKLKCLEKTRAHLDEQLIMLQLRLTVVGKQTTEMVHQLFRVDTLRNQLQGV</sequence>
<name>A0A822Z5P0_NELNU</name>
<evidence type="ECO:0000256" key="1">
    <source>
        <dbReference type="SAM" id="Coils"/>
    </source>
</evidence>
<gene>
    <name evidence="2" type="ORF">HUJ06_013304</name>
</gene>